<dbReference type="GO" id="GO:0005886">
    <property type="term" value="C:plasma membrane"/>
    <property type="evidence" value="ECO:0007669"/>
    <property type="project" value="TreeGrafter"/>
</dbReference>
<evidence type="ECO:0000313" key="7">
    <source>
        <dbReference type="Proteomes" id="UP000703269"/>
    </source>
</evidence>
<dbReference type="EC" id="3.1.3.67" evidence="1"/>
<dbReference type="GO" id="GO:0051896">
    <property type="term" value="P:regulation of phosphatidylinositol 3-kinase/protein kinase B signal transduction"/>
    <property type="evidence" value="ECO:0007669"/>
    <property type="project" value="TreeGrafter"/>
</dbReference>
<dbReference type="Proteomes" id="UP000703269">
    <property type="component" value="Unassembled WGS sequence"/>
</dbReference>
<keyword evidence="2" id="KW-0378">Hydrolase</keyword>
<evidence type="ECO:0000256" key="3">
    <source>
        <dbReference type="SAM" id="MobiDB-lite"/>
    </source>
</evidence>
<dbReference type="AlphaFoldDB" id="A0A9P3G2V0"/>
<evidence type="ECO:0000256" key="1">
    <source>
        <dbReference type="ARBA" id="ARBA00013015"/>
    </source>
</evidence>
<dbReference type="Gene3D" id="3.90.190.10">
    <property type="entry name" value="Protein tyrosine phosphatase superfamily"/>
    <property type="match status" value="1"/>
</dbReference>
<evidence type="ECO:0000313" key="6">
    <source>
        <dbReference type="EMBL" id="GJE86655.1"/>
    </source>
</evidence>
<evidence type="ECO:0000259" key="4">
    <source>
        <dbReference type="PROSITE" id="PS50056"/>
    </source>
</evidence>
<dbReference type="GO" id="GO:0016314">
    <property type="term" value="F:phosphatidylinositol-3,4,5-trisphosphate 3-phosphatase activity"/>
    <property type="evidence" value="ECO:0007669"/>
    <property type="project" value="UniProtKB-EC"/>
</dbReference>
<dbReference type="InterPro" id="IPR016130">
    <property type="entry name" value="Tyr_Pase_AS"/>
</dbReference>
<name>A0A9P3G2V0_9APHY</name>
<evidence type="ECO:0000259" key="5">
    <source>
        <dbReference type="PROSITE" id="PS51181"/>
    </source>
</evidence>
<dbReference type="GO" id="GO:0005829">
    <property type="term" value="C:cytosol"/>
    <property type="evidence" value="ECO:0007669"/>
    <property type="project" value="TreeGrafter"/>
</dbReference>
<comment type="caution">
    <text evidence="6">The sequence shown here is derived from an EMBL/GenBank/DDBJ whole genome shotgun (WGS) entry which is preliminary data.</text>
</comment>
<feature type="region of interest" description="Disordered" evidence="3">
    <location>
        <begin position="550"/>
        <end position="591"/>
    </location>
</feature>
<accession>A0A9P3G2V0</accession>
<dbReference type="GO" id="GO:0043491">
    <property type="term" value="P:phosphatidylinositol 3-kinase/protein kinase B signal transduction"/>
    <property type="evidence" value="ECO:0007669"/>
    <property type="project" value="TreeGrafter"/>
</dbReference>
<feature type="compositionally biased region" description="Low complexity" evidence="3">
    <location>
        <begin position="565"/>
        <end position="585"/>
    </location>
</feature>
<keyword evidence="7" id="KW-1185">Reference proteome</keyword>
<evidence type="ECO:0000256" key="2">
    <source>
        <dbReference type="ARBA" id="ARBA00022801"/>
    </source>
</evidence>
<dbReference type="GO" id="GO:0004725">
    <property type="term" value="F:protein tyrosine phosphatase activity"/>
    <property type="evidence" value="ECO:0007669"/>
    <property type="project" value="TreeGrafter"/>
</dbReference>
<sequence length="591" mass="64449">MTDFVRRLVSGNKARFKDEELDLELDLAYITDRIIVMGFPATGLEGLYRNRREDAKKFLDHHHGSNYWVFNFCPVKENSYPPEVFDGRVSRYPFPDHHAPPLAVLPLIAREIRAWLDGSPERVVVLHCKAGKGRSGTMACAYLLTLTGLPQPPNVGRSRAVEEKAKQRAEDMMNAMPTDVDASVNAEPRSDASSTSSDPIKHGISDNAVDTSTPDGANAPLSAPTKSTTSLDDVFKLHTAGRMKPPSTPTAKVKPGVSIPSQRRWLYYWSLLLSHQGPPGLWSLDPREREPPPKVRLTQLTLRMHEVSGVKAQLIKAASTLLDRAGRGKLPGGTSQVWASLARYDDALVDRLEWWERATRDAGGALGVRRPGSERQPEGALSDVFATPQWDRGKMVRPFARLGTVGEEGVQKTAAEEGKIVTYTLRPLSDDSWTLVKSGLENDAESPAVESEQASIQDSTRSLEDTSGVVLDANREVRVKLYMGQVFMGWFWFIPAFHMPHPRSAAQPPTVLRLTRKEVDFPLGVGAHIVDVAASLEWCAADADVLAPPARKSSEDSAAGVGDPTGAAAALHAAATGDAQQAVDASEVGHE</sequence>
<dbReference type="PROSITE" id="PS51181">
    <property type="entry name" value="PPASE_TENSIN"/>
    <property type="match status" value="1"/>
</dbReference>
<reference evidence="6 7" key="1">
    <citation type="submission" date="2021-08" db="EMBL/GenBank/DDBJ databases">
        <title>Draft Genome Sequence of Phanerochaete sordida strain YK-624.</title>
        <authorList>
            <person name="Mori T."/>
            <person name="Dohra H."/>
            <person name="Suzuki T."/>
            <person name="Kawagishi H."/>
            <person name="Hirai H."/>
        </authorList>
    </citation>
    <scope>NUCLEOTIDE SEQUENCE [LARGE SCALE GENOMIC DNA]</scope>
    <source>
        <strain evidence="6 7">YK-624</strain>
    </source>
</reference>
<feature type="domain" description="Phosphatase tensin-type" evidence="5">
    <location>
        <begin position="16"/>
        <end position="276"/>
    </location>
</feature>
<dbReference type="PANTHER" id="PTHR12305:SF81">
    <property type="entry name" value="PHOSPHATIDYLINOSITOL 3,4,5-TRISPHOSPHATE 3-PHOSPHATASE AND DUAL-SPECIFICITY PROTEIN PHOSPHATASE PTEN"/>
    <property type="match status" value="1"/>
</dbReference>
<dbReference type="InterPro" id="IPR000387">
    <property type="entry name" value="Tyr_Pase_dom"/>
</dbReference>
<dbReference type="Pfam" id="PF22784">
    <property type="entry name" value="PTP-SAK"/>
    <property type="match status" value="1"/>
</dbReference>
<dbReference type="InterPro" id="IPR029021">
    <property type="entry name" value="Prot-tyrosine_phosphatase-like"/>
</dbReference>
<dbReference type="SUPFAM" id="SSF52799">
    <property type="entry name" value="(Phosphotyrosine protein) phosphatases II"/>
    <property type="match status" value="1"/>
</dbReference>
<dbReference type="InterPro" id="IPR051281">
    <property type="entry name" value="Dual-spec_lipid-protein_phosph"/>
</dbReference>
<dbReference type="GO" id="GO:0042995">
    <property type="term" value="C:cell projection"/>
    <property type="evidence" value="ECO:0007669"/>
    <property type="project" value="TreeGrafter"/>
</dbReference>
<dbReference type="InterPro" id="IPR029023">
    <property type="entry name" value="Tensin_phosphatase"/>
</dbReference>
<protein>
    <recommendedName>
        <fullName evidence="1">phosphatidylinositol-3,4,5-trisphosphate 3-phosphatase</fullName>
        <ecNumber evidence="1">3.1.3.67</ecNumber>
    </recommendedName>
</protein>
<dbReference type="InterPro" id="IPR057023">
    <property type="entry name" value="PTP-SAK"/>
</dbReference>
<gene>
    <name evidence="6" type="ORF">PsYK624_027360</name>
</gene>
<organism evidence="6 7">
    <name type="scientific">Phanerochaete sordida</name>
    <dbReference type="NCBI Taxonomy" id="48140"/>
    <lineage>
        <taxon>Eukaryota</taxon>
        <taxon>Fungi</taxon>
        <taxon>Dikarya</taxon>
        <taxon>Basidiomycota</taxon>
        <taxon>Agaricomycotina</taxon>
        <taxon>Agaricomycetes</taxon>
        <taxon>Polyporales</taxon>
        <taxon>Phanerochaetaceae</taxon>
        <taxon>Phanerochaete</taxon>
    </lineage>
</organism>
<dbReference type="PANTHER" id="PTHR12305">
    <property type="entry name" value="PHOSPHATASE WITH HOMOLOGY TO TENSIN"/>
    <property type="match status" value="1"/>
</dbReference>
<proteinExistence type="predicted"/>
<dbReference type="PROSITE" id="PS00383">
    <property type="entry name" value="TYR_PHOSPHATASE_1"/>
    <property type="match status" value="1"/>
</dbReference>
<dbReference type="GO" id="GO:0005634">
    <property type="term" value="C:nucleus"/>
    <property type="evidence" value="ECO:0007669"/>
    <property type="project" value="TreeGrafter"/>
</dbReference>
<feature type="region of interest" description="Disordered" evidence="3">
    <location>
        <begin position="441"/>
        <end position="463"/>
    </location>
</feature>
<dbReference type="PROSITE" id="PS50056">
    <property type="entry name" value="TYR_PHOSPHATASE_2"/>
    <property type="match status" value="1"/>
</dbReference>
<dbReference type="GO" id="GO:0048870">
    <property type="term" value="P:cell motility"/>
    <property type="evidence" value="ECO:0007669"/>
    <property type="project" value="TreeGrafter"/>
</dbReference>
<dbReference type="GO" id="GO:0046856">
    <property type="term" value="P:phosphatidylinositol dephosphorylation"/>
    <property type="evidence" value="ECO:0007669"/>
    <property type="project" value="TreeGrafter"/>
</dbReference>
<dbReference type="EMBL" id="BPQB01000004">
    <property type="protein sequence ID" value="GJE86655.1"/>
    <property type="molecule type" value="Genomic_DNA"/>
</dbReference>
<dbReference type="OrthoDB" id="5632at2759"/>
<dbReference type="SMART" id="SM01301">
    <property type="entry name" value="PTPlike_phytase"/>
    <property type="match status" value="1"/>
</dbReference>
<feature type="region of interest" description="Disordered" evidence="3">
    <location>
        <begin position="175"/>
        <end position="230"/>
    </location>
</feature>
<feature type="domain" description="Tyrosine specific protein phosphatases" evidence="4">
    <location>
        <begin position="102"/>
        <end position="168"/>
    </location>
</feature>